<feature type="compositionally biased region" description="Basic and acidic residues" evidence="1">
    <location>
        <begin position="138"/>
        <end position="158"/>
    </location>
</feature>
<accession>A0A2B7ZQ01</accession>
<sequence length="913" mass="102927">MDPRRSYLPQGAPAVGPGSLGEGEGKGQAYMGYQEPYQAQHQHQNQAQELQNRRLPHPLDPPLPGLGILPHLVELSREQQQKQQQRQEINIYSRQAPPPQQYPGGNVTGHRKISSWPQGAESQMLPPKNINGKRHRDAHVQHTEPEHNHIRIDSKEIEQDQPPARKGGRQPRQLNLTSYSSVAPFQRPSQGESIGNYPMHETRHQGGYVNQGKSWTVPRQTPVTETRPDWTPKHMRSQSDGIYRLRGDRHFEDARGPPFYDEVMHNGGLQQMSGLKNNMQPAQPANGALALQLQPYLATTGPWGNGGGYAPSVPEPALMKTREWHTNHAISWMQSSNTMSHQSITHANPTMQGSNGMLPQGHVYESVRSTPTPVSPTAVAAIRNGTYKDPLLMLLRAAELILGPLIPKGMSSNAKEAGGEKLTASQNVLPLPNRPSLSYAMRTRDHPNAHADARLSLPGLANPRGDIEALRLPASREALRSVDLYSADSDLSSNDQHQEEPPNPQTVGQPGTKCRSHQNGFASVTDRVQSDMSSSDISQFSIIKKRKLENCTGQAAGQDAGLERVRYLYEKPFNIFQEILKRPELTLLLAKHLRVQELLILYRTSRNFHNVVNTRFTTIIQAQAQARAPQSAKIFPPRCYAKLCILDPGLRPHPVARRAAVGETRKVPSFRWLLMVCFREMVCHEIITILAEDGVPVPDRCASTIKKIWLLLDIPDNARRIGLVQNREIFTDVDLFFATLFFVKLDMRFTDPITGSGKDGMRRLLLAQPSLSMLWRTLKRTALTSKLDVMRLFARWKYQPRQDQRGLSMFGIPAHEVGIVQYQGWGRTGNRTALQRPDELLLKESIRRGLELQQRYTDMFLWGYINPSTMRDYPSVVRRRRLERLEGLEEMLVPVEDRGKVEVGKVVSRRVRG</sequence>
<gene>
    <name evidence="2" type="ORF">GX50_01448</name>
</gene>
<feature type="region of interest" description="Disordered" evidence="1">
    <location>
        <begin position="1"/>
        <end position="68"/>
    </location>
</feature>
<evidence type="ECO:0000313" key="2">
    <source>
        <dbReference type="EMBL" id="PGH35735.1"/>
    </source>
</evidence>
<dbReference type="STRING" id="73230.A0A2B7ZQ01"/>
<name>A0A2B7ZQ01_9EURO</name>
<dbReference type="VEuPathDB" id="FungiDB:EMCG_07944"/>
<dbReference type="Proteomes" id="UP000226031">
    <property type="component" value="Unassembled WGS sequence"/>
</dbReference>
<reference evidence="2 3" key="1">
    <citation type="submission" date="2017-10" db="EMBL/GenBank/DDBJ databases">
        <title>Comparative genomics in systemic dimorphic fungi from Ajellomycetaceae.</title>
        <authorList>
            <person name="Munoz J.F."/>
            <person name="Mcewen J.G."/>
            <person name="Clay O.K."/>
            <person name="Cuomo C.A."/>
        </authorList>
    </citation>
    <scope>NUCLEOTIDE SEQUENCE [LARGE SCALE GENOMIC DNA]</scope>
    <source>
        <strain evidence="2 3">UAMH4076</strain>
    </source>
</reference>
<keyword evidence="3" id="KW-1185">Reference proteome</keyword>
<feature type="compositionally biased region" description="Low complexity" evidence="1">
    <location>
        <begin position="33"/>
        <end position="50"/>
    </location>
</feature>
<proteinExistence type="predicted"/>
<comment type="caution">
    <text evidence="2">The sequence shown here is derived from an EMBL/GenBank/DDBJ whole genome shotgun (WGS) entry which is preliminary data.</text>
</comment>
<feature type="region of interest" description="Disordered" evidence="1">
    <location>
        <begin position="413"/>
        <end position="440"/>
    </location>
</feature>
<dbReference type="AlphaFoldDB" id="A0A2B7ZQ01"/>
<feature type="region of interest" description="Disordered" evidence="1">
    <location>
        <begin position="489"/>
        <end position="518"/>
    </location>
</feature>
<evidence type="ECO:0000313" key="3">
    <source>
        <dbReference type="Proteomes" id="UP000226031"/>
    </source>
</evidence>
<protein>
    <submittedName>
        <fullName evidence="2">Uncharacterized protein</fullName>
    </submittedName>
</protein>
<feature type="region of interest" description="Disordered" evidence="1">
    <location>
        <begin position="207"/>
        <end position="236"/>
    </location>
</feature>
<feature type="compositionally biased region" description="Polar residues" evidence="1">
    <location>
        <begin position="211"/>
        <end position="224"/>
    </location>
</feature>
<feature type="region of interest" description="Disordered" evidence="1">
    <location>
        <begin position="92"/>
        <end position="174"/>
    </location>
</feature>
<organism evidence="2 3">
    <name type="scientific">[Emmonsia] crescens</name>
    <dbReference type="NCBI Taxonomy" id="73230"/>
    <lineage>
        <taxon>Eukaryota</taxon>
        <taxon>Fungi</taxon>
        <taxon>Dikarya</taxon>
        <taxon>Ascomycota</taxon>
        <taxon>Pezizomycotina</taxon>
        <taxon>Eurotiomycetes</taxon>
        <taxon>Eurotiomycetidae</taxon>
        <taxon>Onygenales</taxon>
        <taxon>Ajellomycetaceae</taxon>
        <taxon>Emergomyces</taxon>
    </lineage>
</organism>
<evidence type="ECO:0000256" key="1">
    <source>
        <dbReference type="SAM" id="MobiDB-lite"/>
    </source>
</evidence>
<dbReference type="EMBL" id="PDND01000017">
    <property type="protein sequence ID" value="PGH35735.1"/>
    <property type="molecule type" value="Genomic_DNA"/>
</dbReference>